<keyword evidence="3" id="KW-1185">Reference proteome</keyword>
<name>F5Y285_RAMTT</name>
<dbReference type="Proteomes" id="UP000008385">
    <property type="component" value="Chromosome"/>
</dbReference>
<dbReference type="KEGG" id="rta:Rta_37380"/>
<dbReference type="NCBIfam" id="NF033484">
    <property type="entry name" value="Stp1_PP2C_phos"/>
    <property type="match status" value="1"/>
</dbReference>
<feature type="domain" description="PPM-type phosphatase" evidence="1">
    <location>
        <begin position="4"/>
        <end position="245"/>
    </location>
</feature>
<accession>F5Y285</accession>
<gene>
    <name evidence="2" type="ordered locus">Rta_37380</name>
</gene>
<reference evidence="2 3" key="2">
    <citation type="journal article" date="2011" name="PLoS ONE">
        <title>The Cyst-Dividing Bacterium Ramlibacter tataouinensis TTB310 Genome Reveals a Well-Stocked Toolbox for Adaptation to a Desert Environment.</title>
        <authorList>
            <person name="De Luca G."/>
            <person name="Barakat M."/>
            <person name="Ortet P."/>
            <person name="Fochesato S."/>
            <person name="Jourlin-Castelli C."/>
            <person name="Ansaldi M."/>
            <person name="Py B."/>
            <person name="Fichant G."/>
            <person name="Coutinho P.M."/>
            <person name="Voulhoux R."/>
            <person name="Bastien O."/>
            <person name="Marechal E."/>
            <person name="Henrissat B."/>
            <person name="Quentin Y."/>
            <person name="Noirot P."/>
            <person name="Filloux A."/>
            <person name="Mejean V."/>
            <person name="Dubow M.S."/>
            <person name="Barras F."/>
            <person name="Barbe V."/>
            <person name="Weissenbach J."/>
            <person name="Mihalcescu I."/>
            <person name="Vermeglio A."/>
            <person name="Achouak W."/>
            <person name="Heulin T."/>
        </authorList>
    </citation>
    <scope>NUCLEOTIDE SEQUENCE [LARGE SCALE GENOMIC DNA]</scope>
    <source>
        <strain evidence="3">ATCC BAA-407 / DSM 14655 / LMG 21543 / TTB310</strain>
    </source>
</reference>
<dbReference type="SUPFAM" id="SSF81606">
    <property type="entry name" value="PP2C-like"/>
    <property type="match status" value="1"/>
</dbReference>
<sequence>MNYEFCLKTDPGLARENNEDSVAVDEPTRLAVLADGMGGYNAGEIASGMATTFIKSELGRWLAQAGRHANAREVRRAMEICVDNANRSIFNAANSNPQYSGMGTTLVVGVFQDARLMLGHIGDSRCYRMRAGEFAQITKDHSLLQEQMDAGLITPEQAATSSNKNLVTRALGVEDAVLLDVGEHRVEAGDLYLMCSDGLSDMLDDFAIARILAADASLQEKANQLIDAANANGGRDNISVLLARANTGSAKRGLISRLLGK</sequence>
<dbReference type="PANTHER" id="PTHR13832">
    <property type="entry name" value="PROTEIN PHOSPHATASE 2C"/>
    <property type="match status" value="1"/>
</dbReference>
<dbReference type="GO" id="GO:0004722">
    <property type="term" value="F:protein serine/threonine phosphatase activity"/>
    <property type="evidence" value="ECO:0007669"/>
    <property type="project" value="InterPro"/>
</dbReference>
<dbReference type="InterPro" id="IPR036457">
    <property type="entry name" value="PPM-type-like_dom_sf"/>
</dbReference>
<dbReference type="eggNOG" id="COG0631">
    <property type="taxonomic scope" value="Bacteria"/>
</dbReference>
<dbReference type="PATRIC" id="fig|365046.3.peg.3829"/>
<dbReference type="Gene3D" id="3.60.40.10">
    <property type="entry name" value="PPM-type phosphatase domain"/>
    <property type="match status" value="1"/>
</dbReference>
<evidence type="ECO:0000313" key="3">
    <source>
        <dbReference type="Proteomes" id="UP000008385"/>
    </source>
</evidence>
<dbReference type="RefSeq" id="WP_013903081.1">
    <property type="nucleotide sequence ID" value="NC_015677.1"/>
</dbReference>
<dbReference type="SMART" id="SM00332">
    <property type="entry name" value="PP2Cc"/>
    <property type="match status" value="1"/>
</dbReference>
<dbReference type="PANTHER" id="PTHR13832:SF827">
    <property type="entry name" value="PROTEIN PHOSPHATASE 1L"/>
    <property type="match status" value="1"/>
</dbReference>
<evidence type="ECO:0000313" key="2">
    <source>
        <dbReference type="EMBL" id="AEG94853.1"/>
    </source>
</evidence>
<dbReference type="Pfam" id="PF13672">
    <property type="entry name" value="PP2C_2"/>
    <property type="match status" value="1"/>
</dbReference>
<dbReference type="CDD" id="cd00143">
    <property type="entry name" value="PP2Cc"/>
    <property type="match status" value="1"/>
</dbReference>
<organism evidence="2 3">
    <name type="scientific">Ramlibacter tataouinensis (strain ATCC BAA-407 / DSM 14655 / LMG 21543 / TTB310)</name>
    <dbReference type="NCBI Taxonomy" id="365046"/>
    <lineage>
        <taxon>Bacteria</taxon>
        <taxon>Pseudomonadati</taxon>
        <taxon>Pseudomonadota</taxon>
        <taxon>Betaproteobacteria</taxon>
        <taxon>Burkholderiales</taxon>
        <taxon>Comamonadaceae</taxon>
        <taxon>Ramlibacter</taxon>
    </lineage>
</organism>
<dbReference type="InterPro" id="IPR015655">
    <property type="entry name" value="PP2C"/>
</dbReference>
<protein>
    <submittedName>
        <fullName evidence="2">Protein phosphatase (Phosphoprotein phosphatase)-like protein</fullName>
    </submittedName>
</protein>
<dbReference type="AlphaFoldDB" id="F5Y285"/>
<dbReference type="STRING" id="365046.Rta_37380"/>
<evidence type="ECO:0000259" key="1">
    <source>
        <dbReference type="PROSITE" id="PS51746"/>
    </source>
</evidence>
<dbReference type="EMBL" id="CP000245">
    <property type="protein sequence ID" value="AEG94853.1"/>
    <property type="molecule type" value="Genomic_DNA"/>
</dbReference>
<reference evidence="3" key="1">
    <citation type="submission" date="2006-01" db="EMBL/GenBank/DDBJ databases">
        <title>Genome of the cyst-dividing bacterium Ramlibacter tataouinensis.</title>
        <authorList>
            <person name="Barakat M."/>
            <person name="Ortet P."/>
            <person name="De Luca G."/>
            <person name="Jourlin-Castelli C."/>
            <person name="Ansaldi M."/>
            <person name="Py B."/>
            <person name="Fichant G."/>
            <person name="Coutinho P."/>
            <person name="Voulhoux R."/>
            <person name="Bastien O."/>
            <person name="Roy S."/>
            <person name="Marechal E."/>
            <person name="Henrissat B."/>
            <person name="Quentin Y."/>
            <person name="Noirot P."/>
            <person name="Filloux A."/>
            <person name="Mejean V."/>
            <person name="DuBow M."/>
            <person name="Barras F."/>
            <person name="Heulin T."/>
        </authorList>
    </citation>
    <scope>NUCLEOTIDE SEQUENCE [LARGE SCALE GENOMIC DNA]</scope>
    <source>
        <strain evidence="3">ATCC BAA-407 / DSM 14655 / LMG 21543 / TTB310</strain>
    </source>
</reference>
<dbReference type="HOGENOM" id="CLU_034545_4_1_4"/>
<dbReference type="SMART" id="SM00331">
    <property type="entry name" value="PP2C_SIG"/>
    <property type="match status" value="1"/>
</dbReference>
<dbReference type="InterPro" id="IPR001932">
    <property type="entry name" value="PPM-type_phosphatase-like_dom"/>
</dbReference>
<dbReference type="OrthoDB" id="9801841at2"/>
<proteinExistence type="predicted"/>
<dbReference type="PROSITE" id="PS51746">
    <property type="entry name" value="PPM_2"/>
    <property type="match status" value="1"/>
</dbReference>